<organism evidence="1 2">
    <name type="scientific">Halobacillus locisalis</name>
    <dbReference type="NCBI Taxonomy" id="220753"/>
    <lineage>
        <taxon>Bacteria</taxon>
        <taxon>Bacillati</taxon>
        <taxon>Bacillota</taxon>
        <taxon>Bacilli</taxon>
        <taxon>Bacillales</taxon>
        <taxon>Bacillaceae</taxon>
        <taxon>Halobacillus</taxon>
    </lineage>
</organism>
<evidence type="ECO:0000313" key="1">
    <source>
        <dbReference type="EMBL" id="MBA2173616.1"/>
    </source>
</evidence>
<dbReference type="EMBL" id="JACEFG010000001">
    <property type="protein sequence ID" value="MBA2173616.1"/>
    <property type="molecule type" value="Genomic_DNA"/>
</dbReference>
<gene>
    <name evidence="1" type="ORF">H0266_01775</name>
</gene>
<proteinExistence type="predicted"/>
<reference evidence="1 2" key="1">
    <citation type="journal article" date="2004" name="Extremophiles">
        <title>Halobacillus locisalis sp. nov., a halophilic bacterium isolated from a marine solar saltern of the Yellow Sea in Korea.</title>
        <authorList>
            <person name="Yoon J.H."/>
            <person name="Kang K.H."/>
            <person name="Oh T.K."/>
            <person name="Park Y.H."/>
        </authorList>
    </citation>
    <scope>NUCLEOTIDE SEQUENCE [LARGE SCALE GENOMIC DNA]</scope>
    <source>
        <strain evidence="1 2">KCTC 3788</strain>
    </source>
</reference>
<dbReference type="Proteomes" id="UP000571017">
    <property type="component" value="Unassembled WGS sequence"/>
</dbReference>
<evidence type="ECO:0000313" key="2">
    <source>
        <dbReference type="Proteomes" id="UP000571017"/>
    </source>
</evidence>
<dbReference type="AlphaFoldDB" id="A0A838CPP0"/>
<keyword evidence="2" id="KW-1185">Reference proteome</keyword>
<protein>
    <submittedName>
        <fullName evidence="1">Uncharacterized protein</fullName>
    </submittedName>
</protein>
<comment type="caution">
    <text evidence="1">The sequence shown here is derived from an EMBL/GenBank/DDBJ whole genome shotgun (WGS) entry which is preliminary data.</text>
</comment>
<sequence>MTSPHFDFVKDFFNTNGCTITEESPSHMNIQLTNAMDEEIMNRPFYWHYMKKMNRQGEPMQLTFTENTDEPGIYLHAGTPKLHTIYETAMKKGKLTRLYEAVDEPQANGALTPWLVVNALLHYRGKQTKDEPVSVGLQLLHGTFVPRMMERISNYAFNMTVSDYTFPMTPIIQLKSAYKRIEGYVENHTSSQNHNWARDSHQQLEQEEQLLQSFYESGDMSEDQFNKEHEQLFKRYRPRIEMEVVNGGLFYLSQQTSQEMLTS</sequence>
<dbReference type="Pfam" id="PF11079">
    <property type="entry name" value="YqhG"/>
    <property type="match status" value="1"/>
</dbReference>
<accession>A0A838CPP0</accession>
<dbReference type="InterPro" id="IPR024562">
    <property type="entry name" value="YqhG"/>
</dbReference>
<name>A0A838CPP0_9BACI</name>